<keyword evidence="2" id="KW-1185">Reference proteome</keyword>
<reference evidence="3" key="2">
    <citation type="submission" date="2025-08" db="UniProtKB">
        <authorList>
            <consortium name="RefSeq"/>
        </authorList>
    </citation>
    <scope>IDENTIFICATION</scope>
    <source>
        <tissue evidence="3">Leaf</tissue>
    </source>
</reference>
<accession>A0A6P5F5F1</accession>
<feature type="compositionally biased region" description="Low complexity" evidence="1">
    <location>
        <begin position="63"/>
        <end position="72"/>
    </location>
</feature>
<evidence type="ECO:0000313" key="2">
    <source>
        <dbReference type="Proteomes" id="UP000515123"/>
    </source>
</evidence>
<feature type="region of interest" description="Disordered" evidence="1">
    <location>
        <begin position="44"/>
        <end position="87"/>
    </location>
</feature>
<evidence type="ECO:0000313" key="3">
    <source>
        <dbReference type="RefSeq" id="XP_020091209.1"/>
    </source>
</evidence>
<sequence>MRSTRWKWPRGPHAPSMPHESRFFFLFIFYFSVEARRDPQHALLPAPARAAEDDDDVSGDETGSAAVALAPGAGEGGGGRRRDPRSIADFLGPVDYSHTLGARCSFRYR</sequence>
<organism evidence="2 3">
    <name type="scientific">Ananas comosus</name>
    <name type="common">Pineapple</name>
    <name type="synonym">Ananas ananas</name>
    <dbReference type="NCBI Taxonomy" id="4615"/>
    <lineage>
        <taxon>Eukaryota</taxon>
        <taxon>Viridiplantae</taxon>
        <taxon>Streptophyta</taxon>
        <taxon>Embryophyta</taxon>
        <taxon>Tracheophyta</taxon>
        <taxon>Spermatophyta</taxon>
        <taxon>Magnoliopsida</taxon>
        <taxon>Liliopsida</taxon>
        <taxon>Poales</taxon>
        <taxon>Bromeliaceae</taxon>
        <taxon>Bromelioideae</taxon>
        <taxon>Ananas</taxon>
    </lineage>
</organism>
<gene>
    <name evidence="3" type="primary">LOC109712188</name>
</gene>
<evidence type="ECO:0000256" key="1">
    <source>
        <dbReference type="SAM" id="MobiDB-lite"/>
    </source>
</evidence>
<dbReference type="GeneID" id="109712188"/>
<proteinExistence type="predicted"/>
<dbReference type="AlphaFoldDB" id="A0A6P5F5F1"/>
<reference evidence="2" key="1">
    <citation type="journal article" date="2015" name="Nat. Genet.">
        <title>The pineapple genome and the evolution of CAM photosynthesis.</title>
        <authorList>
            <person name="Ming R."/>
            <person name="VanBuren R."/>
            <person name="Wai C.M."/>
            <person name="Tang H."/>
            <person name="Schatz M.C."/>
            <person name="Bowers J.E."/>
            <person name="Lyons E."/>
            <person name="Wang M.L."/>
            <person name="Chen J."/>
            <person name="Biggers E."/>
            <person name="Zhang J."/>
            <person name="Huang L."/>
            <person name="Zhang L."/>
            <person name="Miao W."/>
            <person name="Zhang J."/>
            <person name="Ye Z."/>
            <person name="Miao C."/>
            <person name="Lin Z."/>
            <person name="Wang H."/>
            <person name="Zhou H."/>
            <person name="Yim W.C."/>
            <person name="Priest H.D."/>
            <person name="Zheng C."/>
            <person name="Woodhouse M."/>
            <person name="Edger P.P."/>
            <person name="Guyot R."/>
            <person name="Guo H.B."/>
            <person name="Guo H."/>
            <person name="Zheng G."/>
            <person name="Singh R."/>
            <person name="Sharma A."/>
            <person name="Min X."/>
            <person name="Zheng Y."/>
            <person name="Lee H."/>
            <person name="Gurtowski J."/>
            <person name="Sedlazeck F.J."/>
            <person name="Harkess A."/>
            <person name="McKain M.R."/>
            <person name="Liao Z."/>
            <person name="Fang J."/>
            <person name="Liu J."/>
            <person name="Zhang X."/>
            <person name="Zhang Q."/>
            <person name="Hu W."/>
            <person name="Qin Y."/>
            <person name="Wang K."/>
            <person name="Chen L.Y."/>
            <person name="Shirley N."/>
            <person name="Lin Y.R."/>
            <person name="Liu L.Y."/>
            <person name="Hernandez A.G."/>
            <person name="Wright C.L."/>
            <person name="Bulone V."/>
            <person name="Tuskan G.A."/>
            <person name="Heath K."/>
            <person name="Zee F."/>
            <person name="Moore P.H."/>
            <person name="Sunkar R."/>
            <person name="Leebens-Mack J.H."/>
            <person name="Mockler T."/>
            <person name="Bennetzen J.L."/>
            <person name="Freeling M."/>
            <person name="Sankoff D."/>
            <person name="Paterson A.H."/>
            <person name="Zhu X."/>
            <person name="Yang X."/>
            <person name="Smith J.A."/>
            <person name="Cushman J.C."/>
            <person name="Paull R.E."/>
            <person name="Yu Q."/>
        </authorList>
    </citation>
    <scope>NUCLEOTIDE SEQUENCE [LARGE SCALE GENOMIC DNA]</scope>
    <source>
        <strain evidence="2">cv. F153</strain>
    </source>
</reference>
<protein>
    <submittedName>
        <fullName evidence="3">Uncharacterized protein LOC109712188</fullName>
    </submittedName>
</protein>
<name>A0A6P5F5F1_ANACO</name>
<dbReference type="Proteomes" id="UP000515123">
    <property type="component" value="Linkage group 6"/>
</dbReference>
<dbReference type="RefSeq" id="XP_020091209.1">
    <property type="nucleotide sequence ID" value="XM_020235620.1"/>
</dbReference>